<evidence type="ECO:0000313" key="4">
    <source>
        <dbReference type="Proteomes" id="UP000192330"/>
    </source>
</evidence>
<dbReference type="OrthoDB" id="7028951at2"/>
<keyword evidence="1" id="KW-0812">Transmembrane</keyword>
<dbReference type="Pfam" id="PF04397">
    <property type="entry name" value="LytTR"/>
    <property type="match status" value="1"/>
</dbReference>
<protein>
    <submittedName>
        <fullName evidence="3">LytTr DNA-binding domain-containing protein</fullName>
    </submittedName>
</protein>
<accession>A0A1W2E6E1</accession>
<dbReference type="EMBL" id="FWYD01000023">
    <property type="protein sequence ID" value="SMD05215.1"/>
    <property type="molecule type" value="Genomic_DNA"/>
</dbReference>
<dbReference type="Gene3D" id="2.40.50.1020">
    <property type="entry name" value="LytTr DNA-binding domain"/>
    <property type="match status" value="1"/>
</dbReference>
<reference evidence="3 4" key="1">
    <citation type="submission" date="2017-04" db="EMBL/GenBank/DDBJ databases">
        <authorList>
            <person name="Afonso C.L."/>
            <person name="Miller P.J."/>
            <person name="Scott M.A."/>
            <person name="Spackman E."/>
            <person name="Goraichik I."/>
            <person name="Dimitrov K.M."/>
            <person name="Suarez D.L."/>
            <person name="Swayne D.E."/>
        </authorList>
    </citation>
    <scope>NUCLEOTIDE SEQUENCE [LARGE SCALE GENOMIC DNA]</scope>
    <source>
        <strain evidence="3 4">CGMCC 1.12644</strain>
    </source>
</reference>
<name>A0A1W2E6E1_9RHOB</name>
<evidence type="ECO:0000256" key="1">
    <source>
        <dbReference type="SAM" id="Phobius"/>
    </source>
</evidence>
<keyword evidence="1" id="KW-1133">Transmembrane helix</keyword>
<keyword evidence="3" id="KW-0238">DNA-binding</keyword>
<keyword evidence="4" id="KW-1185">Reference proteome</keyword>
<sequence>MTRKIGNFEPDIRLVDILGRSLDVRLEDVPDYLLHRKTLLFYALSIVVLLAADPSNISVHYAFPVTAGYWVAGFVVYLALYTPALLVVAPLQTRFPRLLVPLPLLSILVLIPALSLTTALADSFSGTDLRIFAPKRFLPLFLTVQVLETVFSRYVLPEVIRKTRSVKTRALEAQPRHIAVGHHRLPIDRLYHVCAQEHFIHIQLQDTHIRHRARLSDLIAQTAPEDGIQPHRSWWVSRNAKPRLDREGSRHVLVLEDKTVVPVARTRLREIEDWLDRRR</sequence>
<dbReference type="GO" id="GO:0003677">
    <property type="term" value="F:DNA binding"/>
    <property type="evidence" value="ECO:0007669"/>
    <property type="project" value="UniProtKB-KW"/>
</dbReference>
<feature type="transmembrane region" description="Helical" evidence="1">
    <location>
        <begin position="39"/>
        <end position="63"/>
    </location>
</feature>
<proteinExistence type="predicted"/>
<dbReference type="RefSeq" id="WP_084354407.1">
    <property type="nucleotide sequence ID" value="NZ_FWYD01000023.1"/>
</dbReference>
<feature type="transmembrane region" description="Helical" evidence="1">
    <location>
        <begin position="69"/>
        <end position="91"/>
    </location>
</feature>
<feature type="transmembrane region" description="Helical" evidence="1">
    <location>
        <begin position="98"/>
        <end position="117"/>
    </location>
</feature>
<dbReference type="Proteomes" id="UP000192330">
    <property type="component" value="Unassembled WGS sequence"/>
</dbReference>
<dbReference type="STRING" id="1387277.SAMN06295998_12332"/>
<dbReference type="SMART" id="SM00850">
    <property type="entry name" value="LytTR"/>
    <property type="match status" value="1"/>
</dbReference>
<dbReference type="PROSITE" id="PS50930">
    <property type="entry name" value="HTH_LYTTR"/>
    <property type="match status" value="1"/>
</dbReference>
<dbReference type="AlphaFoldDB" id="A0A1W2E6E1"/>
<organism evidence="3 4">
    <name type="scientific">Primorskyibacter flagellatus</name>
    <dbReference type="NCBI Taxonomy" id="1387277"/>
    <lineage>
        <taxon>Bacteria</taxon>
        <taxon>Pseudomonadati</taxon>
        <taxon>Pseudomonadota</taxon>
        <taxon>Alphaproteobacteria</taxon>
        <taxon>Rhodobacterales</taxon>
        <taxon>Roseobacteraceae</taxon>
        <taxon>Primorskyibacter</taxon>
    </lineage>
</organism>
<evidence type="ECO:0000259" key="2">
    <source>
        <dbReference type="PROSITE" id="PS50930"/>
    </source>
</evidence>
<keyword evidence="1" id="KW-0472">Membrane</keyword>
<evidence type="ECO:0000313" key="3">
    <source>
        <dbReference type="EMBL" id="SMD05215.1"/>
    </source>
</evidence>
<dbReference type="InterPro" id="IPR007492">
    <property type="entry name" value="LytTR_DNA-bd_dom"/>
</dbReference>
<feature type="domain" description="HTH LytTR-type" evidence="2">
    <location>
        <begin position="183"/>
        <end position="277"/>
    </location>
</feature>
<gene>
    <name evidence="3" type="ORF">SAMN06295998_12332</name>
</gene>